<feature type="domain" description="Outer membrane channel protein CpnT-like N-terminal" evidence="2">
    <location>
        <begin position="8"/>
        <end position="141"/>
    </location>
</feature>
<reference evidence="3 4" key="1">
    <citation type="submission" date="2015-10" db="EMBL/GenBank/DDBJ databases">
        <title>Draft genome sequence of Streptomyces canus DSM 40017, type strain for the species Streptomyces canus.</title>
        <authorList>
            <person name="Ruckert C."/>
            <person name="Winkler A."/>
            <person name="Kalinowski J."/>
            <person name="Kampfer P."/>
            <person name="Glaeser S."/>
        </authorList>
    </citation>
    <scope>NUCLEOTIDE SEQUENCE [LARGE SCALE GENOMIC DNA]</scope>
    <source>
        <strain evidence="3 4">DSM 40017</strain>
    </source>
</reference>
<feature type="compositionally biased region" description="Basic and acidic residues" evidence="1">
    <location>
        <begin position="344"/>
        <end position="354"/>
    </location>
</feature>
<accession>A0A101RY81</accession>
<dbReference type="Gene3D" id="1.10.287.1060">
    <property type="entry name" value="ESAT-6-like"/>
    <property type="match status" value="1"/>
</dbReference>
<dbReference type="InterPro" id="IPR036689">
    <property type="entry name" value="ESAT-6-like_sf"/>
</dbReference>
<name>A0A101RY81_9ACTN</name>
<dbReference type="SUPFAM" id="SSF140453">
    <property type="entry name" value="EsxAB dimer-like"/>
    <property type="match status" value="1"/>
</dbReference>
<dbReference type="STRING" id="58343.AQJ46_30515"/>
<comment type="caution">
    <text evidence="3">The sequence shown here is derived from an EMBL/GenBank/DDBJ whole genome shotgun (WGS) entry which is preliminary data.</text>
</comment>
<dbReference type="InterPro" id="IPR057746">
    <property type="entry name" value="CpnT-like_N"/>
</dbReference>
<dbReference type="AlphaFoldDB" id="A0A101RY81"/>
<feature type="region of interest" description="Disordered" evidence="1">
    <location>
        <begin position="328"/>
        <end position="376"/>
    </location>
</feature>
<dbReference type="RefSeq" id="WP_059208607.1">
    <property type="nucleotide sequence ID" value="NZ_KQ948665.1"/>
</dbReference>
<proteinExistence type="predicted"/>
<evidence type="ECO:0000256" key="1">
    <source>
        <dbReference type="SAM" id="MobiDB-lite"/>
    </source>
</evidence>
<dbReference type="EMBL" id="LMWU01000030">
    <property type="protein sequence ID" value="KUN63937.1"/>
    <property type="molecule type" value="Genomic_DNA"/>
</dbReference>
<evidence type="ECO:0000259" key="2">
    <source>
        <dbReference type="Pfam" id="PF25547"/>
    </source>
</evidence>
<organism evidence="3 4">
    <name type="scientific">Streptomyces canus</name>
    <dbReference type="NCBI Taxonomy" id="58343"/>
    <lineage>
        <taxon>Bacteria</taxon>
        <taxon>Bacillati</taxon>
        <taxon>Actinomycetota</taxon>
        <taxon>Actinomycetes</taxon>
        <taxon>Kitasatosporales</taxon>
        <taxon>Streptomycetaceae</taxon>
        <taxon>Streptomyces</taxon>
        <taxon>Streptomyces aurantiacus group</taxon>
    </lineage>
</organism>
<sequence>MSEESVAEKVYEAGIEVVNPGGRPDVLRAAAKGWRAMGEELEEVYSALDRQVQVRLGEHWRGESAEAFREHWERVGHGVEETLPLFEEAARGLEEAADHIEEINADIHKIYLEIGVSIGASVLLSFVTVGFSAAAGAANAVRLGAQAVDAATKLGRLLAAAARAFQSIRTCVRGRQWLSLGVELGVQWAAGTGSGVVTSLATGDDPEFKSNALNGVVGAFGGKFAAGRLASQFDGGMAATAVDGVTLGAFSSVAGDTVHNIRSGERFDASQMALGAVAGGLAGGAGSTAVHRATDGRTLSAARNLAGDVATNAPIGFALGAGGNISKHSDAAVNGDPNADEEEARPGAAEDTRKSAGAAAEVLRNRPDPQRYGAFG</sequence>
<evidence type="ECO:0000313" key="4">
    <source>
        <dbReference type="Proteomes" id="UP000053669"/>
    </source>
</evidence>
<evidence type="ECO:0000313" key="3">
    <source>
        <dbReference type="EMBL" id="KUN63937.1"/>
    </source>
</evidence>
<protein>
    <recommendedName>
        <fullName evidence="2">Outer membrane channel protein CpnT-like N-terminal domain-containing protein</fullName>
    </recommendedName>
</protein>
<dbReference type="Proteomes" id="UP000053669">
    <property type="component" value="Unassembled WGS sequence"/>
</dbReference>
<gene>
    <name evidence="3" type="ORF">AQJ46_30515</name>
</gene>
<dbReference type="Pfam" id="PF25547">
    <property type="entry name" value="WXG100_2"/>
    <property type="match status" value="1"/>
</dbReference>